<protein>
    <submittedName>
        <fullName evidence="3">Uncharacterized protein</fullName>
    </submittedName>
</protein>
<evidence type="ECO:0000256" key="2">
    <source>
        <dbReference type="SAM" id="Phobius"/>
    </source>
</evidence>
<reference evidence="3" key="1">
    <citation type="submission" date="2023-07" db="EMBL/GenBank/DDBJ databases">
        <title>Sorghum-associated microbial communities from plants grown in Nebraska, USA.</title>
        <authorList>
            <person name="Schachtman D."/>
        </authorList>
    </citation>
    <scope>NUCLEOTIDE SEQUENCE</scope>
    <source>
        <strain evidence="3">BE261</strain>
    </source>
</reference>
<organism evidence="3 4">
    <name type="scientific">Pseudarthrobacter oxydans</name>
    <name type="common">Arthrobacter oxydans</name>
    <dbReference type="NCBI Taxonomy" id="1671"/>
    <lineage>
        <taxon>Bacteria</taxon>
        <taxon>Bacillati</taxon>
        <taxon>Actinomycetota</taxon>
        <taxon>Actinomycetes</taxon>
        <taxon>Micrococcales</taxon>
        <taxon>Micrococcaceae</taxon>
        <taxon>Pseudarthrobacter</taxon>
    </lineage>
</organism>
<keyword evidence="2" id="KW-1133">Transmembrane helix</keyword>
<feature type="region of interest" description="Disordered" evidence="1">
    <location>
        <begin position="186"/>
        <end position="219"/>
    </location>
</feature>
<accession>A0AAW8NF27</accession>
<keyword evidence="2" id="KW-0472">Membrane</keyword>
<keyword evidence="2" id="KW-0812">Transmembrane</keyword>
<sequence>MSNTETNEPAETHINDVLHEAKSSSAQAKPARKRRIFAAVGIVTLLAGSMAIGTTLPDPKSSDAYATLAAEKASVESERDAAESSYASMKSKYDTLQNGITARETKVSSREAEVGKADAAVKTAEAAVKVREEAVTGAERTKAANTVGDGTWTVGTDIEPGTYRAAADVGSSCYWGIYATGSNGSNIIDNDLPGGGRPSVALNSGQDFKSSRCGKWEKQ</sequence>
<gene>
    <name evidence="3" type="ORF">J2X12_004180</name>
</gene>
<dbReference type="AlphaFoldDB" id="A0AAW8NF27"/>
<feature type="transmembrane region" description="Helical" evidence="2">
    <location>
        <begin position="36"/>
        <end position="56"/>
    </location>
</feature>
<dbReference type="RefSeq" id="WP_310258605.1">
    <property type="nucleotide sequence ID" value="NZ_JAVDWN010000028.1"/>
</dbReference>
<feature type="region of interest" description="Disordered" evidence="1">
    <location>
        <begin position="1"/>
        <end position="30"/>
    </location>
</feature>
<proteinExistence type="predicted"/>
<comment type="caution">
    <text evidence="3">The sequence shown here is derived from an EMBL/GenBank/DDBJ whole genome shotgun (WGS) entry which is preliminary data.</text>
</comment>
<dbReference type="Proteomes" id="UP001262032">
    <property type="component" value="Unassembled WGS sequence"/>
</dbReference>
<evidence type="ECO:0000313" key="4">
    <source>
        <dbReference type="Proteomes" id="UP001262032"/>
    </source>
</evidence>
<name>A0AAW8NF27_PSEOX</name>
<evidence type="ECO:0000313" key="3">
    <source>
        <dbReference type="EMBL" id="MDR7166126.1"/>
    </source>
</evidence>
<evidence type="ECO:0000256" key="1">
    <source>
        <dbReference type="SAM" id="MobiDB-lite"/>
    </source>
</evidence>
<feature type="compositionally biased region" description="Basic and acidic residues" evidence="1">
    <location>
        <begin position="10"/>
        <end position="22"/>
    </location>
</feature>
<dbReference type="EMBL" id="JAVDWN010000028">
    <property type="protein sequence ID" value="MDR7166126.1"/>
    <property type="molecule type" value="Genomic_DNA"/>
</dbReference>